<reference evidence="1 2" key="1">
    <citation type="submission" date="2016-03" db="EMBL/GenBank/DDBJ databases">
        <title>Comparative genomics of the ectomycorrhizal sister species Rhizopogon vinicolor and Rhizopogon vesiculosus (Basidiomycota: Boletales) reveals a divergence of the mating type B locus.</title>
        <authorList>
            <person name="Mujic A.B."/>
            <person name="Kuo A."/>
            <person name="Tritt A."/>
            <person name="Lipzen A."/>
            <person name="Chen C."/>
            <person name="Johnson J."/>
            <person name="Sharma A."/>
            <person name="Barry K."/>
            <person name="Grigoriev I.V."/>
            <person name="Spatafora J.W."/>
        </authorList>
    </citation>
    <scope>NUCLEOTIDE SEQUENCE [LARGE SCALE GENOMIC DNA]</scope>
    <source>
        <strain evidence="1 2">AM-OR11-056</strain>
    </source>
</reference>
<dbReference type="OrthoDB" id="3341102at2759"/>
<dbReference type="AlphaFoldDB" id="A0A1J8RBU8"/>
<proteinExistence type="predicted"/>
<name>A0A1J8RBU8_9AGAM</name>
<gene>
    <name evidence="1" type="ORF">AZE42_13864</name>
</gene>
<dbReference type="Proteomes" id="UP000183567">
    <property type="component" value="Unassembled WGS sequence"/>
</dbReference>
<protein>
    <submittedName>
        <fullName evidence="1">Uncharacterized protein</fullName>
    </submittedName>
</protein>
<evidence type="ECO:0000313" key="1">
    <source>
        <dbReference type="EMBL" id="OJA21356.1"/>
    </source>
</evidence>
<comment type="caution">
    <text evidence="1">The sequence shown here is derived from an EMBL/GenBank/DDBJ whole genome shotgun (WGS) entry which is preliminary data.</text>
</comment>
<accession>A0A1J8RBU8</accession>
<evidence type="ECO:0000313" key="2">
    <source>
        <dbReference type="Proteomes" id="UP000183567"/>
    </source>
</evidence>
<dbReference type="EMBL" id="LVVM01000180">
    <property type="protein sequence ID" value="OJA21356.1"/>
    <property type="molecule type" value="Genomic_DNA"/>
</dbReference>
<keyword evidence="2" id="KW-1185">Reference proteome</keyword>
<sequence>MSPMHQVPMDFISRSIPPFKTASFLHDCASGTLQDGNQSVIHPSFSSDPLPLLDVVPAGGAELEIIDKS</sequence>
<organism evidence="1 2">
    <name type="scientific">Rhizopogon vesiculosus</name>
    <dbReference type="NCBI Taxonomy" id="180088"/>
    <lineage>
        <taxon>Eukaryota</taxon>
        <taxon>Fungi</taxon>
        <taxon>Dikarya</taxon>
        <taxon>Basidiomycota</taxon>
        <taxon>Agaricomycotina</taxon>
        <taxon>Agaricomycetes</taxon>
        <taxon>Agaricomycetidae</taxon>
        <taxon>Boletales</taxon>
        <taxon>Suillineae</taxon>
        <taxon>Rhizopogonaceae</taxon>
        <taxon>Rhizopogon</taxon>
    </lineage>
</organism>